<reference evidence="2" key="1">
    <citation type="submission" date="2015-09" db="EMBL/GenBank/DDBJ databases">
        <authorList>
            <consortium name="Pathogen Informatics"/>
        </authorList>
    </citation>
    <scope>NUCLEOTIDE SEQUENCE [LARGE SCALE GENOMIC DNA]</scope>
    <source>
        <strain evidence="2">Lake Konstanz</strain>
    </source>
</reference>
<dbReference type="AlphaFoldDB" id="A0A0S4JMC2"/>
<proteinExistence type="predicted"/>
<dbReference type="Proteomes" id="UP000051952">
    <property type="component" value="Unassembled WGS sequence"/>
</dbReference>
<evidence type="ECO:0000313" key="2">
    <source>
        <dbReference type="Proteomes" id="UP000051952"/>
    </source>
</evidence>
<organism evidence="1 2">
    <name type="scientific">Bodo saltans</name>
    <name type="common">Flagellated protozoan</name>
    <dbReference type="NCBI Taxonomy" id="75058"/>
    <lineage>
        <taxon>Eukaryota</taxon>
        <taxon>Discoba</taxon>
        <taxon>Euglenozoa</taxon>
        <taxon>Kinetoplastea</taxon>
        <taxon>Metakinetoplastina</taxon>
        <taxon>Eubodonida</taxon>
        <taxon>Bodonidae</taxon>
        <taxon>Bodo</taxon>
    </lineage>
</organism>
<dbReference type="EMBL" id="CYKH01001969">
    <property type="protein sequence ID" value="CUG91789.1"/>
    <property type="molecule type" value="Genomic_DNA"/>
</dbReference>
<name>A0A0S4JMC2_BODSA</name>
<gene>
    <name evidence="1" type="ORF">BSAL_34140</name>
</gene>
<evidence type="ECO:0000313" key="1">
    <source>
        <dbReference type="EMBL" id="CUG91789.1"/>
    </source>
</evidence>
<sequence length="164" mass="17990">MGCGQKRGTAVTLPSLTQSHERGRTTNLLQQLRHVDLRNSGTLILATVTASVIRALQILPHCSSSSTLTSATATKSAMRALRILPHSRIFSAWTFVATLLRMWDLRVSQQHCCNYSSCTSVTAKISRMWALRVSQQHCCNYSSCTSVTAKISRCTDKSTSALIS</sequence>
<accession>A0A0S4JMC2</accession>
<keyword evidence="2" id="KW-1185">Reference proteome</keyword>
<dbReference type="VEuPathDB" id="TriTrypDB:BSAL_34140"/>
<protein>
    <submittedName>
        <fullName evidence="1">Uncharacterized protein</fullName>
    </submittedName>
</protein>